<evidence type="ECO:0000256" key="1">
    <source>
        <dbReference type="SAM" id="MobiDB-lite"/>
    </source>
</evidence>
<dbReference type="EMBL" id="CP053189">
    <property type="protein sequence ID" value="QJS08206.1"/>
    <property type="molecule type" value="Genomic_DNA"/>
</dbReference>
<organism evidence="2 3">
    <name type="scientific">Streptomyces argyrophylli</name>
    <dbReference type="NCBI Taxonomy" id="2726118"/>
    <lineage>
        <taxon>Bacteria</taxon>
        <taxon>Bacillati</taxon>
        <taxon>Actinomycetota</taxon>
        <taxon>Actinomycetes</taxon>
        <taxon>Kitasatosporales</taxon>
        <taxon>Streptomycetaceae</taxon>
        <taxon>Streptomyces</taxon>
    </lineage>
</organism>
<dbReference type="Proteomes" id="UP000502641">
    <property type="component" value="Chromosome"/>
</dbReference>
<dbReference type="KEGG" id="sarg:HKX69_00500"/>
<name>A0A6M4PEV6_9ACTN</name>
<feature type="compositionally biased region" description="Basic and acidic residues" evidence="1">
    <location>
        <begin position="46"/>
        <end position="56"/>
    </location>
</feature>
<evidence type="ECO:0000313" key="2">
    <source>
        <dbReference type="EMBL" id="QJS08206.1"/>
    </source>
</evidence>
<gene>
    <name evidence="2" type="ORF">HKX69_00500</name>
</gene>
<protein>
    <submittedName>
        <fullName evidence="2">Uncharacterized protein</fullName>
    </submittedName>
</protein>
<evidence type="ECO:0000313" key="3">
    <source>
        <dbReference type="Proteomes" id="UP000502641"/>
    </source>
</evidence>
<sequence length="56" mass="6162">MTVPEENKPKTTKTDEVVDQRDERDTTEPAAGGASSRDMAEALEEAGIRPEDMPEE</sequence>
<accession>A0A6M4PEV6</accession>
<reference evidence="2 3" key="1">
    <citation type="submission" date="2020-05" db="EMBL/GenBank/DDBJ databases">
        <authorList>
            <person name="Li K."/>
        </authorList>
    </citation>
    <scope>NUCLEOTIDE SEQUENCE [LARGE SCALE GENOMIC DNA]</scope>
    <source>
        <strain evidence="3">jing01</strain>
    </source>
</reference>
<dbReference type="AlphaFoldDB" id="A0A6M4PEV6"/>
<keyword evidence="3" id="KW-1185">Reference proteome</keyword>
<feature type="compositionally biased region" description="Basic and acidic residues" evidence="1">
    <location>
        <begin position="1"/>
        <end position="27"/>
    </location>
</feature>
<feature type="region of interest" description="Disordered" evidence="1">
    <location>
        <begin position="1"/>
        <end position="56"/>
    </location>
</feature>
<proteinExistence type="predicted"/>
<dbReference type="RefSeq" id="WP_171150101.1">
    <property type="nucleotide sequence ID" value="NZ_CP053189.1"/>
</dbReference>